<organism evidence="2 3">
    <name type="scientific">Populus trichocarpa</name>
    <name type="common">Western balsam poplar</name>
    <name type="synonym">Populus balsamifera subsp. trichocarpa</name>
    <dbReference type="NCBI Taxonomy" id="3694"/>
    <lineage>
        <taxon>Eukaryota</taxon>
        <taxon>Viridiplantae</taxon>
        <taxon>Streptophyta</taxon>
        <taxon>Embryophyta</taxon>
        <taxon>Tracheophyta</taxon>
        <taxon>Spermatophyta</taxon>
        <taxon>Magnoliopsida</taxon>
        <taxon>eudicotyledons</taxon>
        <taxon>Gunneridae</taxon>
        <taxon>Pentapetalae</taxon>
        <taxon>rosids</taxon>
        <taxon>fabids</taxon>
        <taxon>Malpighiales</taxon>
        <taxon>Salicaceae</taxon>
        <taxon>Saliceae</taxon>
        <taxon>Populus</taxon>
    </lineage>
</organism>
<protein>
    <submittedName>
        <fullName evidence="2">Uncharacterized protein</fullName>
    </submittedName>
</protein>
<accession>A0A2K2ALP8</accession>
<keyword evidence="3" id="KW-1185">Reference proteome</keyword>
<evidence type="ECO:0000256" key="1">
    <source>
        <dbReference type="SAM" id="MobiDB-lite"/>
    </source>
</evidence>
<evidence type="ECO:0000313" key="3">
    <source>
        <dbReference type="Proteomes" id="UP000006729"/>
    </source>
</evidence>
<gene>
    <name evidence="2" type="ORF">POPTR_005G239700</name>
</gene>
<dbReference type="AlphaFoldDB" id="A0A2K2ALP8"/>
<reference evidence="2 3" key="1">
    <citation type="journal article" date="2006" name="Science">
        <title>The genome of black cottonwood, Populus trichocarpa (Torr. &amp; Gray).</title>
        <authorList>
            <person name="Tuskan G.A."/>
            <person name="Difazio S."/>
            <person name="Jansson S."/>
            <person name="Bohlmann J."/>
            <person name="Grigoriev I."/>
            <person name="Hellsten U."/>
            <person name="Putnam N."/>
            <person name="Ralph S."/>
            <person name="Rombauts S."/>
            <person name="Salamov A."/>
            <person name="Schein J."/>
            <person name="Sterck L."/>
            <person name="Aerts A."/>
            <person name="Bhalerao R.R."/>
            <person name="Bhalerao R.P."/>
            <person name="Blaudez D."/>
            <person name="Boerjan W."/>
            <person name="Brun A."/>
            <person name="Brunner A."/>
            <person name="Busov V."/>
            <person name="Campbell M."/>
            <person name="Carlson J."/>
            <person name="Chalot M."/>
            <person name="Chapman J."/>
            <person name="Chen G.L."/>
            <person name="Cooper D."/>
            <person name="Coutinho P.M."/>
            <person name="Couturier J."/>
            <person name="Covert S."/>
            <person name="Cronk Q."/>
            <person name="Cunningham R."/>
            <person name="Davis J."/>
            <person name="Degroeve S."/>
            <person name="Dejardin A."/>
            <person name="Depamphilis C."/>
            <person name="Detter J."/>
            <person name="Dirks B."/>
            <person name="Dubchak I."/>
            <person name="Duplessis S."/>
            <person name="Ehlting J."/>
            <person name="Ellis B."/>
            <person name="Gendler K."/>
            <person name="Goodstein D."/>
            <person name="Gribskov M."/>
            <person name="Grimwood J."/>
            <person name="Groover A."/>
            <person name="Gunter L."/>
            <person name="Hamberger B."/>
            <person name="Heinze B."/>
            <person name="Helariutta Y."/>
            <person name="Henrissat B."/>
            <person name="Holligan D."/>
            <person name="Holt R."/>
            <person name="Huang W."/>
            <person name="Islam-Faridi N."/>
            <person name="Jones S."/>
            <person name="Jones-Rhoades M."/>
            <person name="Jorgensen R."/>
            <person name="Joshi C."/>
            <person name="Kangasjarvi J."/>
            <person name="Karlsson J."/>
            <person name="Kelleher C."/>
            <person name="Kirkpatrick R."/>
            <person name="Kirst M."/>
            <person name="Kohler A."/>
            <person name="Kalluri U."/>
            <person name="Larimer F."/>
            <person name="Leebens-Mack J."/>
            <person name="Leple J.C."/>
            <person name="Locascio P."/>
            <person name="Lou Y."/>
            <person name="Lucas S."/>
            <person name="Martin F."/>
            <person name="Montanini B."/>
            <person name="Napoli C."/>
            <person name="Nelson D.R."/>
            <person name="Nelson C."/>
            <person name="Nieminen K."/>
            <person name="Nilsson O."/>
            <person name="Pereda V."/>
            <person name="Peter G."/>
            <person name="Philippe R."/>
            <person name="Pilate G."/>
            <person name="Poliakov A."/>
            <person name="Razumovskaya J."/>
            <person name="Richardson P."/>
            <person name="Rinaldi C."/>
            <person name="Ritland K."/>
            <person name="Rouze P."/>
            <person name="Ryaboy D."/>
            <person name="Schmutz J."/>
            <person name="Schrader J."/>
            <person name="Segerman B."/>
            <person name="Shin H."/>
            <person name="Siddiqui A."/>
            <person name="Sterky F."/>
            <person name="Terry A."/>
            <person name="Tsai C.J."/>
            <person name="Uberbacher E."/>
            <person name="Unneberg P."/>
            <person name="Vahala J."/>
            <person name="Wall K."/>
            <person name="Wessler S."/>
            <person name="Yang G."/>
            <person name="Yin T."/>
            <person name="Douglas C."/>
            <person name="Marra M."/>
            <person name="Sandberg G."/>
            <person name="Van de Peer Y."/>
            <person name="Rokhsar D."/>
        </authorList>
    </citation>
    <scope>NUCLEOTIDE SEQUENCE [LARGE SCALE GENOMIC DNA]</scope>
    <source>
        <strain evidence="3">cv. Nisqually</strain>
    </source>
</reference>
<feature type="region of interest" description="Disordered" evidence="1">
    <location>
        <begin position="61"/>
        <end position="85"/>
    </location>
</feature>
<proteinExistence type="predicted"/>
<dbReference type="EMBL" id="CM009294">
    <property type="protein sequence ID" value="PNT38454.1"/>
    <property type="molecule type" value="Genomic_DNA"/>
</dbReference>
<dbReference type="InParanoid" id="A0A2K2ALP8"/>
<sequence length="109" mass="12400">MKHSNNVIWPGLFNDDEKEVANTLLQLQKLMPNLELRSGSKRRRSYRHVPVHNTGERPIKVEIDGQESSSMVDEDRLQEPPPSLEQKDRLVKIEADPSSPEAATVCVEI</sequence>
<name>A0A2K2ALP8_POPTR</name>
<dbReference type="Proteomes" id="UP000006729">
    <property type="component" value="Chromosome 5"/>
</dbReference>
<evidence type="ECO:0000313" key="2">
    <source>
        <dbReference type="EMBL" id="PNT38454.1"/>
    </source>
</evidence>